<evidence type="ECO:0000313" key="2">
    <source>
        <dbReference type="Proteomes" id="UP000708347"/>
    </source>
</evidence>
<evidence type="ECO:0008006" key="3">
    <source>
        <dbReference type="Google" id="ProtNLM"/>
    </source>
</evidence>
<sequence>MTTASQPAAQKATPDVVWKRLAPMIAAPGRAQMRLYDARTTKFSDTARLTDSVPTRPAAVYLYAKGRTEMLVLDFDIKEYGAARAHADFNTAAAWLSECGAAIISDRSTNGGRHLLCPLAIGVSATCDEISSLVRLLAARLPTLDITPATNARTGCISVPGSPDKYGSYRRLDGTLDAAVEALTTRSAPELIPRLLMLLGALKASPRHTSTRLPTPLHPAPVEAYVDGVGDDQRLAPAYRRTRPLPDDVADFAANGTLSPSRPTWRSNHEARMSVVVHAVARGFSLRDLQSQVATGAPWHDGLGAAYARYRHRADLAMTRDYSKALNWYVTNVVKSSPPRHKEKNYTPGGRAEGWRGPKNLREWLANALVWADAEFSGQRYRWTVHAVLQCLAFYAHVAGEHRSGAWLVGVGGRTLSLGSGLLSEDTVWRVLADLRDRPGAPLILVRRAIGTEADHYALTMHNVVTADPIRAQRVRVEAVHEAWSVLGHHLRRVYELVAYHGLAGKSEVYASARVPRATGDAMVTALQTAGLLAPAGWGTVTIGPVTLDDIAARHRVEEVRLERLQRHRAERAAWRRWLEEREHERSTAQTVEGGPSRTFAPAAIGDADAEEHAAWQRSVMATGPPGRDEIDEERVALDIIADILGGRLLSR</sequence>
<dbReference type="Proteomes" id="UP000708347">
    <property type="component" value="Unassembled WGS sequence"/>
</dbReference>
<organism evidence="1 2">
    <name type="scientific">Mycolicibacterium sphagni</name>
    <dbReference type="NCBI Taxonomy" id="1786"/>
    <lineage>
        <taxon>Bacteria</taxon>
        <taxon>Bacillati</taxon>
        <taxon>Actinomycetota</taxon>
        <taxon>Actinomycetes</taxon>
        <taxon>Mycobacteriales</taxon>
        <taxon>Mycobacteriaceae</taxon>
        <taxon>Mycolicibacterium</taxon>
    </lineage>
</organism>
<evidence type="ECO:0000313" key="1">
    <source>
        <dbReference type="EMBL" id="NTY62516.1"/>
    </source>
</evidence>
<dbReference type="RefSeq" id="WP_174400233.1">
    <property type="nucleotide sequence ID" value="NZ_VBSB01000016.1"/>
</dbReference>
<dbReference type="EMBL" id="VBSB01000016">
    <property type="protein sequence ID" value="NTY62516.1"/>
    <property type="molecule type" value="Genomic_DNA"/>
</dbReference>
<gene>
    <name evidence="1" type="ORF">FEG63_23545</name>
</gene>
<reference evidence="1 2" key="1">
    <citation type="submission" date="2019-05" db="EMBL/GenBank/DDBJ databases">
        <title>Mycolicibacterium sphagni ENV482 genome assembly.</title>
        <authorList>
            <person name="Chen W."/>
            <person name="Faulkner N.W."/>
            <person name="Hyman M.R."/>
        </authorList>
    </citation>
    <scope>NUCLEOTIDE SEQUENCE [LARGE SCALE GENOMIC DNA]</scope>
    <source>
        <strain evidence="1 2">ENV482</strain>
    </source>
</reference>
<protein>
    <recommendedName>
        <fullName evidence="3">Integrase</fullName>
    </recommendedName>
</protein>
<proteinExistence type="predicted"/>
<name>A0ABX2JXY1_9MYCO</name>
<comment type="caution">
    <text evidence="1">The sequence shown here is derived from an EMBL/GenBank/DDBJ whole genome shotgun (WGS) entry which is preliminary data.</text>
</comment>
<accession>A0ABX2JXY1</accession>
<keyword evidence="2" id="KW-1185">Reference proteome</keyword>